<dbReference type="InterPro" id="IPR017938">
    <property type="entry name" value="Riboflavin_synthase-like_b-brl"/>
</dbReference>
<dbReference type="PROSITE" id="PS51384">
    <property type="entry name" value="FAD_FR"/>
    <property type="match status" value="1"/>
</dbReference>
<dbReference type="Gene3D" id="2.40.30.10">
    <property type="entry name" value="Translation factors"/>
    <property type="match status" value="1"/>
</dbReference>
<dbReference type="OrthoDB" id="43484at2759"/>
<dbReference type="InterPro" id="IPR013112">
    <property type="entry name" value="FAD-bd_8"/>
</dbReference>
<feature type="domain" description="FAD-binding FR-type" evidence="8">
    <location>
        <begin position="336"/>
        <end position="452"/>
    </location>
</feature>
<dbReference type="Gene3D" id="3.40.50.80">
    <property type="entry name" value="Nucleotide-binding domain of ferredoxin-NADP reductase (FNR) module"/>
    <property type="match status" value="2"/>
</dbReference>
<feature type="transmembrane region" description="Helical" evidence="7">
    <location>
        <begin position="281"/>
        <end position="301"/>
    </location>
</feature>
<keyword evidence="2 7" id="KW-0812">Transmembrane</keyword>
<feature type="compositionally biased region" description="Acidic residues" evidence="6">
    <location>
        <begin position="540"/>
        <end position="551"/>
    </location>
</feature>
<organism evidence="9 10">
    <name type="scientific">Seminavis robusta</name>
    <dbReference type="NCBI Taxonomy" id="568900"/>
    <lineage>
        <taxon>Eukaryota</taxon>
        <taxon>Sar</taxon>
        <taxon>Stramenopiles</taxon>
        <taxon>Ochrophyta</taxon>
        <taxon>Bacillariophyta</taxon>
        <taxon>Bacillariophyceae</taxon>
        <taxon>Bacillariophycidae</taxon>
        <taxon>Naviculales</taxon>
        <taxon>Naviculaceae</taxon>
        <taxon>Seminavis</taxon>
    </lineage>
</organism>
<feature type="compositionally biased region" description="Low complexity" evidence="6">
    <location>
        <begin position="16"/>
        <end position="32"/>
    </location>
</feature>
<proteinExistence type="predicted"/>
<keyword evidence="3 7" id="KW-1133">Transmembrane helix</keyword>
<evidence type="ECO:0000259" key="8">
    <source>
        <dbReference type="PROSITE" id="PS51384"/>
    </source>
</evidence>
<dbReference type="GO" id="GO:0016491">
    <property type="term" value="F:oxidoreductase activity"/>
    <property type="evidence" value="ECO:0007669"/>
    <property type="project" value="UniProtKB-KW"/>
</dbReference>
<feature type="transmembrane region" description="Helical" evidence="7">
    <location>
        <begin position="159"/>
        <end position="182"/>
    </location>
</feature>
<evidence type="ECO:0000313" key="9">
    <source>
        <dbReference type="EMBL" id="CAB9511565.1"/>
    </source>
</evidence>
<feature type="compositionally biased region" description="Low complexity" evidence="6">
    <location>
        <begin position="48"/>
        <end position="59"/>
    </location>
</feature>
<dbReference type="AlphaFoldDB" id="A0A9N8E3M3"/>
<evidence type="ECO:0000256" key="2">
    <source>
        <dbReference type="ARBA" id="ARBA00022692"/>
    </source>
</evidence>
<feature type="transmembrane region" description="Helical" evidence="7">
    <location>
        <begin position="693"/>
        <end position="712"/>
    </location>
</feature>
<evidence type="ECO:0000256" key="5">
    <source>
        <dbReference type="ARBA" id="ARBA00023136"/>
    </source>
</evidence>
<dbReference type="InterPro" id="IPR039261">
    <property type="entry name" value="FNR_nucleotide-bd"/>
</dbReference>
<keyword evidence="5 7" id="KW-0472">Membrane</keyword>
<evidence type="ECO:0000256" key="1">
    <source>
        <dbReference type="ARBA" id="ARBA00004141"/>
    </source>
</evidence>
<dbReference type="InterPro" id="IPR017927">
    <property type="entry name" value="FAD-bd_FR_type"/>
</dbReference>
<feature type="transmembrane region" description="Helical" evidence="7">
    <location>
        <begin position="596"/>
        <end position="620"/>
    </location>
</feature>
<keyword evidence="10" id="KW-1185">Reference proteome</keyword>
<dbReference type="InterPro" id="IPR050369">
    <property type="entry name" value="RBOH/FRE"/>
</dbReference>
<dbReference type="SUPFAM" id="SSF52343">
    <property type="entry name" value="Ferredoxin reductase-like, C-terminal NADP-linked domain"/>
    <property type="match status" value="1"/>
</dbReference>
<protein>
    <submittedName>
        <fullName evidence="9">Generating NADPH oxidase heavy chain subunit</fullName>
    </submittedName>
</protein>
<dbReference type="EMBL" id="CAICTM010000490">
    <property type="protein sequence ID" value="CAB9511565.1"/>
    <property type="molecule type" value="Genomic_DNA"/>
</dbReference>
<feature type="transmembrane region" description="Helical" evidence="7">
    <location>
        <begin position="215"/>
        <end position="237"/>
    </location>
</feature>
<feature type="transmembrane region" description="Helical" evidence="7">
    <location>
        <begin position="249"/>
        <end position="269"/>
    </location>
</feature>
<feature type="region of interest" description="Disordered" evidence="6">
    <location>
        <begin position="16"/>
        <end position="60"/>
    </location>
</feature>
<sequence length="912" mass="104285">MDNYVEVIYNSLTSDLANTTTTNDNTNHTTSSKESGNHQPIWRSFDNQSQKSESSSSSKGAATYITHSVDESMFDATTSQASPPTSVRAKQEKEIFDKARQYLHPGIFFRYFTFLYAERKLLTFFWVHFVATLVVWGHFAMQKFDQQTNTVPEGANRYWWKVMVPTLEFGAMHAILFQMALIPLTMSRFSISALSESVISRFVPMNRMLRIHIHLGYIMVILVFISTLLFLTFFGLLCGDGEQAFCRKMRSEIMITGYVIIAFMLILGITSFNRHNMPYEVFYGIHHLVFIIYILTIIHTFDGEQRSGAKERSQTFKWFSSTLLYYFCDRAAMALNHRYKTPLVASSVVQDNGGSKMVILRLRRPVLFHFKPGQYAQLRLPEIDRHWHPFSIASGPGSACLEFYIEVFDKKGEEPSTSWSHKLWELLQTQVEGDGRRIEFEVMGPYGTALAKTENFSHAIAIGTGTGIVPVLSLFKQHVRQLLRLEPESFLRTLEERQSKIIELECAEDERKGSIAAIASRPCCGDYLFLEQDPLCAHDDDDDNAEDDDDMSVSKRAQRRRTLRHSIHRHGELSRWGDVRENMINMKHAAFAETRSIYGVVLLSALPVMGVALFGLTISWNTCNFELRYGMIESLQVLTVIFQAFFAFVAFFIWDGSQFFALIDAVVCVIAPFADWYWFLQYAKYEQLTPSEVTLYCILVGYMTARLWSMVVRPRHRSWRSNLAQDDGFGGTLDRLELVWVTRSASLVSKIMPEIHVLWDTLVAEWGRENAAKVCRISIHVTDADEDACDILRQEFADLDLYRAGAVRFGRPDFCEVIEQHTLDMVATRSKSYSLLAFCGSTPLAQEIHAHKISNDMVAGITGNKHHQMEYVSESYGGYKSRNVSSDTKRPKNSSSGFLGLNKRRSVRYANF</sequence>
<accession>A0A9N8E3M3</accession>
<gene>
    <name evidence="9" type="ORF">SEMRO_491_G153640.1</name>
</gene>
<dbReference type="CDD" id="cd06186">
    <property type="entry name" value="NOX_Duox_like_FAD_NADP"/>
    <property type="match status" value="1"/>
</dbReference>
<dbReference type="PANTHER" id="PTHR11972">
    <property type="entry name" value="NADPH OXIDASE"/>
    <property type="match status" value="1"/>
</dbReference>
<dbReference type="Proteomes" id="UP001153069">
    <property type="component" value="Unassembled WGS sequence"/>
</dbReference>
<reference evidence="9" key="1">
    <citation type="submission" date="2020-06" db="EMBL/GenBank/DDBJ databases">
        <authorList>
            <consortium name="Plant Systems Biology data submission"/>
        </authorList>
    </citation>
    <scope>NUCLEOTIDE SEQUENCE</scope>
    <source>
        <strain evidence="9">D6</strain>
    </source>
</reference>
<comment type="caution">
    <text evidence="9">The sequence shown here is derived from an EMBL/GenBank/DDBJ whole genome shotgun (WGS) entry which is preliminary data.</text>
</comment>
<dbReference type="InterPro" id="IPR013130">
    <property type="entry name" value="Fe3_Rdtase_TM_dom"/>
</dbReference>
<evidence type="ECO:0000256" key="4">
    <source>
        <dbReference type="ARBA" id="ARBA00023002"/>
    </source>
</evidence>
<feature type="transmembrane region" description="Helical" evidence="7">
    <location>
        <begin position="661"/>
        <end position="681"/>
    </location>
</feature>
<name>A0A9N8E3M3_9STRA</name>
<keyword evidence="4" id="KW-0560">Oxidoreductase</keyword>
<feature type="region of interest" description="Disordered" evidence="6">
    <location>
        <begin position="540"/>
        <end position="559"/>
    </location>
</feature>
<evidence type="ECO:0000256" key="7">
    <source>
        <dbReference type="SAM" id="Phobius"/>
    </source>
</evidence>
<dbReference type="SUPFAM" id="SSF63380">
    <property type="entry name" value="Riboflavin synthase domain-like"/>
    <property type="match status" value="1"/>
</dbReference>
<evidence type="ECO:0000313" key="10">
    <source>
        <dbReference type="Proteomes" id="UP001153069"/>
    </source>
</evidence>
<feature type="transmembrane region" description="Helical" evidence="7">
    <location>
        <begin position="635"/>
        <end position="654"/>
    </location>
</feature>
<dbReference type="GO" id="GO:0005886">
    <property type="term" value="C:plasma membrane"/>
    <property type="evidence" value="ECO:0007669"/>
    <property type="project" value="TreeGrafter"/>
</dbReference>
<comment type="subcellular location">
    <subcellularLocation>
        <location evidence="1">Membrane</location>
        <topology evidence="1">Multi-pass membrane protein</topology>
    </subcellularLocation>
</comment>
<evidence type="ECO:0000256" key="6">
    <source>
        <dbReference type="SAM" id="MobiDB-lite"/>
    </source>
</evidence>
<feature type="transmembrane region" description="Helical" evidence="7">
    <location>
        <begin position="121"/>
        <end position="139"/>
    </location>
</feature>
<dbReference type="Pfam" id="PF08022">
    <property type="entry name" value="FAD_binding_8"/>
    <property type="match status" value="1"/>
</dbReference>
<evidence type="ECO:0000256" key="3">
    <source>
        <dbReference type="ARBA" id="ARBA00022989"/>
    </source>
</evidence>
<dbReference type="Pfam" id="PF01794">
    <property type="entry name" value="Ferric_reduct"/>
    <property type="match status" value="1"/>
</dbReference>